<gene>
    <name evidence="2" type="ORF">RQP18_03780</name>
</gene>
<keyword evidence="3" id="KW-1185">Reference proteome</keyword>
<dbReference type="PANTHER" id="PTHR43581">
    <property type="entry name" value="ATP/GTP PHOSPHATASE"/>
    <property type="match status" value="1"/>
</dbReference>
<proteinExistence type="predicted"/>
<dbReference type="InterPro" id="IPR051396">
    <property type="entry name" value="Bact_Antivir_Def_Nuclease"/>
</dbReference>
<evidence type="ECO:0000313" key="2">
    <source>
        <dbReference type="EMBL" id="WZX30316.2"/>
    </source>
</evidence>
<dbReference type="Pfam" id="PF13304">
    <property type="entry name" value="AAA_21"/>
    <property type="match status" value="1"/>
</dbReference>
<name>A0ABZ3CM46_9STAP</name>
<sequence length="589" mass="69018">MMEVIAVYIGLFKGIEGQLFNFSKHYKVERKSDTFKISNKENENTIDNKTLIIGKNGSGKTTILEALDISKEIYYYHEDIIVFVSSEKEIYGVYSSNNPPSVSNDLKMLDKSENLANGKRIVLNIANSNEVLKFTKIGEAIYEEEKYKKSLLNITKISGDIQSTDSIQEIKIIERLDKDRDLFDEFINIPEALELNIEVFGSFTLGEREQGREEIQKGYFKRGHPPFFNNSGEKRAKFKNLPSNQRLIYLWDHRILYNIIWQSKKFNLTNNDKMFKSLDGISSLYEKIDFKKYDYEFDLLVSKLREEFEDNKTYKFLKMEAKLSNSVKYSFEEVLEKYKHVRDIIKQIDNIKGNDRRLLFSFSYAEEIADALQDLVKADSRGIINNIFTEYLEIKNNIQSTGMKKVLKMFISIEESIKDNSVILLDEIDAFLYPELSRRFMYILYDFFKEDKLAEKQLILTSHSPFILSDFFEDQVIKLKSLNDENSNREPAIEEIKSKYFASNFNEILSEVFILEGLVGEYSESIIRNIEEYSPVKKMFVINSVSDPMIKSVLRKKYIDSIEKEDIMNMSSTEIDNIQKWINQRRKGE</sequence>
<dbReference type="PANTHER" id="PTHR43581:SF4">
    <property type="entry name" value="ATP_GTP PHOSPHATASE"/>
    <property type="match status" value="1"/>
</dbReference>
<evidence type="ECO:0000313" key="3">
    <source>
        <dbReference type="Proteomes" id="UP001455384"/>
    </source>
</evidence>
<feature type="domain" description="AAA+ ATPase" evidence="1">
    <location>
        <begin position="46"/>
        <end position="483"/>
    </location>
</feature>
<dbReference type="InterPro" id="IPR003959">
    <property type="entry name" value="ATPase_AAA_core"/>
</dbReference>
<accession>A0ABZ3CM46</accession>
<dbReference type="Gene3D" id="3.40.50.300">
    <property type="entry name" value="P-loop containing nucleotide triphosphate hydrolases"/>
    <property type="match status" value="1"/>
</dbReference>
<dbReference type="Proteomes" id="UP001455384">
    <property type="component" value="Chromosome"/>
</dbReference>
<reference evidence="3" key="1">
    <citation type="submission" date="2023-10" db="EMBL/GenBank/DDBJ databases">
        <title>Genome analysis and identification of Salinococcus sp. Bachu38 nov., a PGPR from the rhizosphere of Tamarix.</title>
        <authorList>
            <person name="Liang Z."/>
            <person name="Zhang X."/>
            <person name="Jia J."/>
            <person name="Chen X."/>
            <person name="Wang Y."/>
            <person name="Wang Q."/>
            <person name="Wang R."/>
        </authorList>
    </citation>
    <scope>NUCLEOTIDE SEQUENCE [LARGE SCALE GENOMIC DNA]</scope>
    <source>
        <strain evidence="3">Bachu38</strain>
    </source>
</reference>
<dbReference type="SMART" id="SM00382">
    <property type="entry name" value="AAA"/>
    <property type="match status" value="1"/>
</dbReference>
<dbReference type="EMBL" id="CP138333">
    <property type="protein sequence ID" value="WZX30316.2"/>
    <property type="molecule type" value="Genomic_DNA"/>
</dbReference>
<organism evidence="2 3">
    <name type="scientific">Salinicoccus bachuensis</name>
    <dbReference type="NCBI Taxonomy" id="3136731"/>
    <lineage>
        <taxon>Bacteria</taxon>
        <taxon>Bacillati</taxon>
        <taxon>Bacillota</taxon>
        <taxon>Bacilli</taxon>
        <taxon>Bacillales</taxon>
        <taxon>Staphylococcaceae</taxon>
        <taxon>Salinicoccus</taxon>
    </lineage>
</organism>
<evidence type="ECO:0000259" key="1">
    <source>
        <dbReference type="SMART" id="SM00382"/>
    </source>
</evidence>
<dbReference type="InterPro" id="IPR003593">
    <property type="entry name" value="AAA+_ATPase"/>
</dbReference>
<dbReference type="SUPFAM" id="SSF52540">
    <property type="entry name" value="P-loop containing nucleoside triphosphate hydrolases"/>
    <property type="match status" value="1"/>
</dbReference>
<dbReference type="RefSeq" id="WP_373446123.1">
    <property type="nucleotide sequence ID" value="NZ_CP138333.2"/>
</dbReference>
<protein>
    <submittedName>
        <fullName evidence="2">AAA family ATPase</fullName>
    </submittedName>
</protein>
<dbReference type="InterPro" id="IPR027417">
    <property type="entry name" value="P-loop_NTPase"/>
</dbReference>